<dbReference type="PANTHER" id="PTHR30579">
    <property type="entry name" value="TRANSCRIPTIONAL REGULATOR"/>
    <property type="match status" value="1"/>
</dbReference>
<dbReference type="EMBL" id="JAGSPN010000002">
    <property type="protein sequence ID" value="MBR7781204.1"/>
    <property type="molecule type" value="Genomic_DNA"/>
</dbReference>
<sequence>MFDYDALAALSAVIREGSFERAARALHVTPSAISQRIKLLEERTGCALVIRGQPCEATATGRQLCLHADRVRLLEQECRQTLPGLFPDSPQRAPLSVAVNADSLASWFADAMAAFAAEAPVLVQVAVDDQDHTGSWLKNGEVMAAVTSTAQPATGCNAFALGAMRYRATASPAYMQRYFPDGVDAASLKKAPSLLFNQKDTLQARWVLQVCGEDIPLQRHSLPSSHAFVNATRAGMGWGMNPDLLVASYLADGSLVELIPDTPLDVPLYWQSARASSGLLNDFSQHILRAARAALIPL</sequence>
<keyword evidence="3" id="KW-0238">DNA-binding</keyword>
<evidence type="ECO:0000313" key="7">
    <source>
        <dbReference type="Proteomes" id="UP000680067"/>
    </source>
</evidence>
<dbReference type="GO" id="GO:0003677">
    <property type="term" value="F:DNA binding"/>
    <property type="evidence" value="ECO:0007669"/>
    <property type="project" value="UniProtKB-KW"/>
</dbReference>
<evidence type="ECO:0000256" key="3">
    <source>
        <dbReference type="ARBA" id="ARBA00023125"/>
    </source>
</evidence>
<comment type="similarity">
    <text evidence="1">Belongs to the LysR transcriptional regulatory family.</text>
</comment>
<keyword evidence="4" id="KW-0804">Transcription</keyword>
<dbReference type="NCBIfam" id="NF002964">
    <property type="entry name" value="PRK03635.1"/>
    <property type="match status" value="1"/>
</dbReference>
<gene>
    <name evidence="6" type="ORF">KDM89_03535</name>
</gene>
<dbReference type="Gene3D" id="3.40.190.290">
    <property type="match status" value="1"/>
</dbReference>
<dbReference type="Pfam" id="PF03466">
    <property type="entry name" value="LysR_substrate"/>
    <property type="match status" value="1"/>
</dbReference>
<dbReference type="Proteomes" id="UP000680067">
    <property type="component" value="Unassembled WGS sequence"/>
</dbReference>
<protein>
    <submittedName>
        <fullName evidence="6">LysR family transcriptional regulator ArgP</fullName>
    </submittedName>
</protein>
<name>A0A941DKD0_9BURK</name>
<evidence type="ECO:0000313" key="6">
    <source>
        <dbReference type="EMBL" id="MBR7781204.1"/>
    </source>
</evidence>
<dbReference type="InterPro" id="IPR050176">
    <property type="entry name" value="LTTR"/>
</dbReference>
<proteinExistence type="inferred from homology"/>
<accession>A0A941DKD0</accession>
<dbReference type="NCBIfam" id="NF009888">
    <property type="entry name" value="PRK13348.1"/>
    <property type="match status" value="1"/>
</dbReference>
<dbReference type="InterPro" id="IPR036388">
    <property type="entry name" value="WH-like_DNA-bd_sf"/>
</dbReference>
<organism evidence="6 7">
    <name type="scientific">Undibacterium luofuense</name>
    <dbReference type="NCBI Taxonomy" id="2828733"/>
    <lineage>
        <taxon>Bacteria</taxon>
        <taxon>Pseudomonadati</taxon>
        <taxon>Pseudomonadota</taxon>
        <taxon>Betaproteobacteria</taxon>
        <taxon>Burkholderiales</taxon>
        <taxon>Oxalobacteraceae</taxon>
        <taxon>Undibacterium</taxon>
    </lineage>
</organism>
<dbReference type="InterPro" id="IPR017685">
    <property type="entry name" value="ArgP"/>
</dbReference>
<dbReference type="SUPFAM" id="SSF46785">
    <property type="entry name" value="Winged helix' DNA-binding domain"/>
    <property type="match status" value="1"/>
</dbReference>
<evidence type="ECO:0000256" key="4">
    <source>
        <dbReference type="ARBA" id="ARBA00023163"/>
    </source>
</evidence>
<evidence type="ECO:0000256" key="2">
    <source>
        <dbReference type="ARBA" id="ARBA00023015"/>
    </source>
</evidence>
<keyword evidence="7" id="KW-1185">Reference proteome</keyword>
<comment type="caution">
    <text evidence="6">The sequence shown here is derived from an EMBL/GenBank/DDBJ whole genome shotgun (WGS) entry which is preliminary data.</text>
</comment>
<dbReference type="Gene3D" id="1.10.10.10">
    <property type="entry name" value="Winged helix-like DNA-binding domain superfamily/Winged helix DNA-binding domain"/>
    <property type="match status" value="1"/>
</dbReference>
<dbReference type="Pfam" id="PF00126">
    <property type="entry name" value="HTH_1"/>
    <property type="match status" value="1"/>
</dbReference>
<dbReference type="InterPro" id="IPR005119">
    <property type="entry name" value="LysR_subst-bd"/>
</dbReference>
<evidence type="ECO:0000259" key="5">
    <source>
        <dbReference type="PROSITE" id="PS50931"/>
    </source>
</evidence>
<dbReference type="PANTHER" id="PTHR30579:SF2">
    <property type="entry name" value="HTH-TYPE TRANSCRIPTIONAL REGULATOR ARGP"/>
    <property type="match status" value="1"/>
</dbReference>
<dbReference type="AlphaFoldDB" id="A0A941DKD0"/>
<dbReference type="GO" id="GO:0003700">
    <property type="term" value="F:DNA-binding transcription factor activity"/>
    <property type="evidence" value="ECO:0007669"/>
    <property type="project" value="InterPro"/>
</dbReference>
<dbReference type="SUPFAM" id="SSF53850">
    <property type="entry name" value="Periplasmic binding protein-like II"/>
    <property type="match status" value="1"/>
</dbReference>
<evidence type="ECO:0000256" key="1">
    <source>
        <dbReference type="ARBA" id="ARBA00009437"/>
    </source>
</evidence>
<keyword evidence="2" id="KW-0805">Transcription regulation</keyword>
<feature type="domain" description="HTH lysR-type" evidence="5">
    <location>
        <begin position="2"/>
        <end position="58"/>
    </location>
</feature>
<reference evidence="6" key="1">
    <citation type="submission" date="2021-04" db="EMBL/GenBank/DDBJ databases">
        <title>novel species isolated from subtropical streams in China.</title>
        <authorList>
            <person name="Lu H."/>
        </authorList>
    </citation>
    <scope>NUCLEOTIDE SEQUENCE</scope>
    <source>
        <strain evidence="6">LFS511W</strain>
    </source>
</reference>
<dbReference type="InterPro" id="IPR000847">
    <property type="entry name" value="LysR_HTH_N"/>
</dbReference>
<dbReference type="PROSITE" id="PS50931">
    <property type="entry name" value="HTH_LYSR"/>
    <property type="match status" value="1"/>
</dbReference>
<dbReference type="RefSeq" id="WP_212686580.1">
    <property type="nucleotide sequence ID" value="NZ_JAGSPN010000002.1"/>
</dbReference>
<dbReference type="InterPro" id="IPR036390">
    <property type="entry name" value="WH_DNA-bd_sf"/>
</dbReference>
<dbReference type="NCBIfam" id="TIGR03298">
    <property type="entry name" value="argP"/>
    <property type="match status" value="1"/>
</dbReference>